<dbReference type="InterPro" id="IPR010023">
    <property type="entry name" value="KdsC_fam"/>
</dbReference>
<dbReference type="SFLD" id="SFLDG01138">
    <property type="entry name" value="C1.6.2:_Deoxy-d-mannose-octulo"/>
    <property type="match status" value="1"/>
</dbReference>
<keyword evidence="6 7" id="KW-0460">Magnesium</keyword>
<dbReference type="SUPFAM" id="SSF56784">
    <property type="entry name" value="HAD-like"/>
    <property type="match status" value="1"/>
</dbReference>
<evidence type="ECO:0000256" key="7">
    <source>
        <dbReference type="PIRSR" id="PIRSR006118-2"/>
    </source>
</evidence>
<dbReference type="OrthoDB" id="9805604at2"/>
<proteinExistence type="inferred from homology"/>
<sequence length="174" mass="18953">MNHDLESLKARVARLSVMIFDIDGTLTDGRIFWVPNSGWTQMYSVRDGMGIKRLQEAGIEVAAISGGDSLSAQMRMQSLGLRHVHFGSSDKVAHFEKLLGILNVSAEHCGYMGDEVVDLPLLNAVGFSATVPEAPDEVRSQVHYVAQRAAGFGAAREVCEFILKHRARAAPGPF</sequence>
<keyword evidence="4 7" id="KW-0479">Metal-binding</keyword>
<dbReference type="InterPro" id="IPR036412">
    <property type="entry name" value="HAD-like_sf"/>
</dbReference>
<organism evidence="8 9">
    <name type="scientific">Corallococcus sicarius</name>
    <dbReference type="NCBI Taxonomy" id="2316726"/>
    <lineage>
        <taxon>Bacteria</taxon>
        <taxon>Pseudomonadati</taxon>
        <taxon>Myxococcota</taxon>
        <taxon>Myxococcia</taxon>
        <taxon>Myxococcales</taxon>
        <taxon>Cystobacterineae</taxon>
        <taxon>Myxococcaceae</taxon>
        <taxon>Corallococcus</taxon>
    </lineage>
</organism>
<evidence type="ECO:0000256" key="2">
    <source>
        <dbReference type="ARBA" id="ARBA00005893"/>
    </source>
</evidence>
<dbReference type="PANTHER" id="PTHR21485">
    <property type="entry name" value="HAD SUPERFAMILY MEMBERS CMAS AND KDSC"/>
    <property type="match status" value="1"/>
</dbReference>
<feature type="binding site" evidence="7">
    <location>
        <position position="21"/>
    </location>
    <ligand>
        <name>Mg(2+)</name>
        <dbReference type="ChEBI" id="CHEBI:18420"/>
    </ligand>
</feature>
<dbReference type="PIRSF" id="PIRSF006118">
    <property type="entry name" value="KDO8-P_Ptase"/>
    <property type="match status" value="1"/>
</dbReference>
<protein>
    <submittedName>
        <fullName evidence="8">3-deoxy-D-manno-octulosonate 8-phosphate phosphatase</fullName>
    </submittedName>
</protein>
<dbReference type="Pfam" id="PF08282">
    <property type="entry name" value="Hydrolase_3"/>
    <property type="match status" value="1"/>
</dbReference>
<dbReference type="InterPro" id="IPR023214">
    <property type="entry name" value="HAD_sf"/>
</dbReference>
<dbReference type="Proteomes" id="UP000273405">
    <property type="component" value="Unassembled WGS sequence"/>
</dbReference>
<comment type="subunit">
    <text evidence="3">Homotetramer.</text>
</comment>
<reference evidence="9" key="1">
    <citation type="submission" date="2018-09" db="EMBL/GenBank/DDBJ databases">
        <authorList>
            <person name="Livingstone P.G."/>
            <person name="Whitworth D.E."/>
        </authorList>
    </citation>
    <scope>NUCLEOTIDE SEQUENCE [LARGE SCALE GENOMIC DNA]</scope>
    <source>
        <strain evidence="9">CA040B</strain>
    </source>
</reference>
<dbReference type="EMBL" id="RAWG01000568">
    <property type="protein sequence ID" value="RKH27347.1"/>
    <property type="molecule type" value="Genomic_DNA"/>
</dbReference>
<evidence type="ECO:0000256" key="3">
    <source>
        <dbReference type="ARBA" id="ARBA00011881"/>
    </source>
</evidence>
<dbReference type="SFLD" id="SFLDG01136">
    <property type="entry name" value="C1.6:_Phosphoserine_Phosphatas"/>
    <property type="match status" value="1"/>
</dbReference>
<keyword evidence="9" id="KW-1185">Reference proteome</keyword>
<dbReference type="AlphaFoldDB" id="A0A3A8M518"/>
<dbReference type="NCBIfam" id="TIGR01670">
    <property type="entry name" value="KdsC-phosphatas"/>
    <property type="match status" value="1"/>
</dbReference>
<dbReference type="PANTHER" id="PTHR21485:SF3">
    <property type="entry name" value="N-ACYLNEURAMINATE CYTIDYLYLTRANSFERASE"/>
    <property type="match status" value="1"/>
</dbReference>
<accession>A0A3A8M518</accession>
<dbReference type="GO" id="GO:0046872">
    <property type="term" value="F:metal ion binding"/>
    <property type="evidence" value="ECO:0007669"/>
    <property type="project" value="UniProtKB-KW"/>
</dbReference>
<comment type="similarity">
    <text evidence="2">Belongs to the KdsC family.</text>
</comment>
<evidence type="ECO:0000256" key="1">
    <source>
        <dbReference type="ARBA" id="ARBA00001946"/>
    </source>
</evidence>
<evidence type="ECO:0000256" key="4">
    <source>
        <dbReference type="ARBA" id="ARBA00022723"/>
    </source>
</evidence>
<evidence type="ECO:0000256" key="5">
    <source>
        <dbReference type="ARBA" id="ARBA00022801"/>
    </source>
</evidence>
<dbReference type="GO" id="GO:0016788">
    <property type="term" value="F:hydrolase activity, acting on ester bonds"/>
    <property type="evidence" value="ECO:0007669"/>
    <property type="project" value="InterPro"/>
</dbReference>
<evidence type="ECO:0000256" key="6">
    <source>
        <dbReference type="ARBA" id="ARBA00022842"/>
    </source>
</evidence>
<gene>
    <name evidence="8" type="ORF">D7X12_40755</name>
</gene>
<dbReference type="InterPro" id="IPR050793">
    <property type="entry name" value="CMP-NeuNAc_synthase"/>
</dbReference>
<evidence type="ECO:0000313" key="8">
    <source>
        <dbReference type="EMBL" id="RKH27347.1"/>
    </source>
</evidence>
<dbReference type="SFLD" id="SFLDS00003">
    <property type="entry name" value="Haloacid_Dehalogenase"/>
    <property type="match status" value="1"/>
</dbReference>
<evidence type="ECO:0000313" key="9">
    <source>
        <dbReference type="Proteomes" id="UP000273405"/>
    </source>
</evidence>
<name>A0A3A8M518_9BACT</name>
<dbReference type="GO" id="GO:0008781">
    <property type="term" value="F:N-acylneuraminate cytidylyltransferase activity"/>
    <property type="evidence" value="ECO:0007669"/>
    <property type="project" value="TreeGrafter"/>
</dbReference>
<feature type="binding site" evidence="7">
    <location>
        <position position="114"/>
    </location>
    <ligand>
        <name>Mg(2+)</name>
        <dbReference type="ChEBI" id="CHEBI:18420"/>
    </ligand>
</feature>
<feature type="binding site" evidence="7">
    <location>
        <position position="23"/>
    </location>
    <ligand>
        <name>substrate</name>
    </ligand>
</feature>
<comment type="caution">
    <text evidence="8">The sequence shown here is derived from an EMBL/GenBank/DDBJ whole genome shotgun (WGS) entry which is preliminary data.</text>
</comment>
<comment type="cofactor">
    <cofactor evidence="1 7">
        <name>Mg(2+)</name>
        <dbReference type="ChEBI" id="CHEBI:18420"/>
    </cofactor>
</comment>
<keyword evidence="5" id="KW-0378">Hydrolase</keyword>
<dbReference type="RefSeq" id="WP_120630490.1">
    <property type="nucleotide sequence ID" value="NZ_RAWG01000568.1"/>
</dbReference>
<dbReference type="Gene3D" id="3.40.50.1000">
    <property type="entry name" value="HAD superfamily/HAD-like"/>
    <property type="match status" value="1"/>
</dbReference>